<reference evidence="2" key="1">
    <citation type="journal article" date="2023" name="G3 (Bethesda)">
        <title>A reference genome for the long-term kleptoplast-retaining sea slug Elysia crispata morphotype clarki.</title>
        <authorList>
            <person name="Eastman K.E."/>
            <person name="Pendleton A.L."/>
            <person name="Shaikh M.A."/>
            <person name="Suttiyut T."/>
            <person name="Ogas R."/>
            <person name="Tomko P."/>
            <person name="Gavelis G."/>
            <person name="Widhalm J.R."/>
            <person name="Wisecaver J.H."/>
        </authorList>
    </citation>
    <scope>NUCLEOTIDE SEQUENCE</scope>
    <source>
        <strain evidence="2">ECLA1</strain>
    </source>
</reference>
<comment type="caution">
    <text evidence="2">The sequence shown here is derived from an EMBL/GenBank/DDBJ whole genome shotgun (WGS) entry which is preliminary data.</text>
</comment>
<evidence type="ECO:0000313" key="2">
    <source>
        <dbReference type="EMBL" id="KAK3771644.1"/>
    </source>
</evidence>
<dbReference type="AlphaFoldDB" id="A0AAE1DI66"/>
<evidence type="ECO:0000313" key="3">
    <source>
        <dbReference type="Proteomes" id="UP001283361"/>
    </source>
</evidence>
<accession>A0AAE1DI66</accession>
<feature type="region of interest" description="Disordered" evidence="1">
    <location>
        <begin position="62"/>
        <end position="88"/>
    </location>
</feature>
<gene>
    <name evidence="2" type="ORF">RRG08_047900</name>
</gene>
<sequence>MWQGGSSRNVKSVSIRESSCDGLSGLGDSESLNEPTPLSSRLSFFAIPSPALTRRHAPSLRLPVAGQRTSTTGVRADQCMHASQSSTPGLSSRFTYLVLTFKRDLGL</sequence>
<name>A0AAE1DI66_9GAST</name>
<dbReference type="Proteomes" id="UP001283361">
    <property type="component" value="Unassembled WGS sequence"/>
</dbReference>
<dbReference type="EMBL" id="JAWDGP010003693">
    <property type="protein sequence ID" value="KAK3771644.1"/>
    <property type="molecule type" value="Genomic_DNA"/>
</dbReference>
<keyword evidence="3" id="KW-1185">Reference proteome</keyword>
<proteinExistence type="predicted"/>
<organism evidence="2 3">
    <name type="scientific">Elysia crispata</name>
    <name type="common">lettuce slug</name>
    <dbReference type="NCBI Taxonomy" id="231223"/>
    <lineage>
        <taxon>Eukaryota</taxon>
        <taxon>Metazoa</taxon>
        <taxon>Spiralia</taxon>
        <taxon>Lophotrochozoa</taxon>
        <taxon>Mollusca</taxon>
        <taxon>Gastropoda</taxon>
        <taxon>Heterobranchia</taxon>
        <taxon>Euthyneura</taxon>
        <taxon>Panpulmonata</taxon>
        <taxon>Sacoglossa</taxon>
        <taxon>Placobranchoidea</taxon>
        <taxon>Plakobranchidae</taxon>
        <taxon>Elysia</taxon>
    </lineage>
</organism>
<evidence type="ECO:0000256" key="1">
    <source>
        <dbReference type="SAM" id="MobiDB-lite"/>
    </source>
</evidence>
<protein>
    <submittedName>
        <fullName evidence="2">Uncharacterized protein</fullName>
    </submittedName>
</protein>